<dbReference type="EMBL" id="BEXD01004029">
    <property type="protein sequence ID" value="GBC05792.1"/>
    <property type="molecule type" value="Genomic_DNA"/>
</dbReference>
<dbReference type="Proteomes" id="UP000247702">
    <property type="component" value="Unassembled WGS sequence"/>
</dbReference>
<name>A0A2Z6S9W9_9GLOM</name>
<keyword evidence="2" id="KW-1185">Reference proteome</keyword>
<protein>
    <submittedName>
        <fullName evidence="1">Uncharacterized protein</fullName>
    </submittedName>
</protein>
<gene>
    <name evidence="1" type="ORF">RclHR1_06420015</name>
</gene>
<sequence length="70" mass="8419">MVSLRLQPKLQLKLQLRLAILIVSNWFFQFQQKYLNLSNSSFVLLVRMWSLVYTTYQHFGSHYIIVDIIN</sequence>
<organism evidence="1 2">
    <name type="scientific">Rhizophagus clarus</name>
    <dbReference type="NCBI Taxonomy" id="94130"/>
    <lineage>
        <taxon>Eukaryota</taxon>
        <taxon>Fungi</taxon>
        <taxon>Fungi incertae sedis</taxon>
        <taxon>Mucoromycota</taxon>
        <taxon>Glomeromycotina</taxon>
        <taxon>Glomeromycetes</taxon>
        <taxon>Glomerales</taxon>
        <taxon>Glomeraceae</taxon>
        <taxon>Rhizophagus</taxon>
    </lineage>
</organism>
<dbReference type="AlphaFoldDB" id="A0A2Z6S9W9"/>
<accession>A0A2Z6S9W9</accession>
<evidence type="ECO:0000313" key="1">
    <source>
        <dbReference type="EMBL" id="GBC05792.1"/>
    </source>
</evidence>
<reference evidence="1 2" key="1">
    <citation type="submission" date="2017-11" db="EMBL/GenBank/DDBJ databases">
        <title>The genome of Rhizophagus clarus HR1 reveals common genetic basis of auxotrophy among arbuscular mycorrhizal fungi.</title>
        <authorList>
            <person name="Kobayashi Y."/>
        </authorList>
    </citation>
    <scope>NUCLEOTIDE SEQUENCE [LARGE SCALE GENOMIC DNA]</scope>
    <source>
        <strain evidence="1 2">HR1</strain>
    </source>
</reference>
<proteinExistence type="predicted"/>
<comment type="caution">
    <text evidence="1">The sequence shown here is derived from an EMBL/GenBank/DDBJ whole genome shotgun (WGS) entry which is preliminary data.</text>
</comment>
<evidence type="ECO:0000313" key="2">
    <source>
        <dbReference type="Proteomes" id="UP000247702"/>
    </source>
</evidence>